<dbReference type="GO" id="GO:0008270">
    <property type="term" value="F:zinc ion binding"/>
    <property type="evidence" value="ECO:0007669"/>
    <property type="project" value="InterPro"/>
</dbReference>
<gene>
    <name evidence="2" type="ORF">CYMTET_33917</name>
</gene>
<dbReference type="FunFam" id="2.60.40.1840:FF:000001">
    <property type="entry name" value="Aminopeptidase N"/>
    <property type="match status" value="1"/>
</dbReference>
<dbReference type="AlphaFoldDB" id="A0AAE0FCB4"/>
<organism evidence="2 3">
    <name type="scientific">Cymbomonas tetramitiformis</name>
    <dbReference type="NCBI Taxonomy" id="36881"/>
    <lineage>
        <taxon>Eukaryota</taxon>
        <taxon>Viridiplantae</taxon>
        <taxon>Chlorophyta</taxon>
        <taxon>Pyramimonadophyceae</taxon>
        <taxon>Pyramimonadales</taxon>
        <taxon>Pyramimonadaceae</taxon>
        <taxon>Cymbomonas</taxon>
    </lineage>
</organism>
<keyword evidence="3" id="KW-1185">Reference proteome</keyword>
<feature type="non-terminal residue" evidence="2">
    <location>
        <position position="1"/>
    </location>
</feature>
<evidence type="ECO:0000313" key="3">
    <source>
        <dbReference type="Proteomes" id="UP001190700"/>
    </source>
</evidence>
<dbReference type="PANTHER" id="PTHR46322:SF1">
    <property type="entry name" value="PUROMYCIN-SENSITIVE AMINOPEPTIDASE"/>
    <property type="match status" value="1"/>
</dbReference>
<evidence type="ECO:0000313" key="2">
    <source>
        <dbReference type="EMBL" id="KAK3256979.1"/>
    </source>
</evidence>
<dbReference type="PANTHER" id="PTHR46322">
    <property type="entry name" value="PUROMYCIN-SENSITIVE AMINOPEPTIDASE"/>
    <property type="match status" value="1"/>
</dbReference>
<accession>A0AAE0FCB4</accession>
<feature type="domain" description="Peptidase M1 alanyl aminopeptidase Ig-like fold" evidence="1">
    <location>
        <begin position="38"/>
        <end position="152"/>
    </location>
</feature>
<evidence type="ECO:0000259" key="1">
    <source>
        <dbReference type="Pfam" id="PF11940"/>
    </source>
</evidence>
<dbReference type="InterPro" id="IPR035414">
    <property type="entry name" value="Peptidase_M1_pepN_Ig-like"/>
</dbReference>
<dbReference type="Gene3D" id="2.60.40.1840">
    <property type="match status" value="1"/>
</dbReference>
<comment type="caution">
    <text evidence="2">The sequence shown here is derived from an EMBL/GenBank/DDBJ whole genome shotgun (WGS) entry which is preliminary data.</text>
</comment>
<protein>
    <recommendedName>
        <fullName evidence="1">Peptidase M1 alanyl aminopeptidase Ig-like fold domain-containing protein</fullName>
    </recommendedName>
</protein>
<dbReference type="InterPro" id="IPR038438">
    <property type="entry name" value="PepN_Ig-like_sf"/>
</dbReference>
<dbReference type="EMBL" id="LGRX02021169">
    <property type="protein sequence ID" value="KAK3256979.1"/>
    <property type="molecule type" value="Genomic_DNA"/>
</dbReference>
<reference evidence="2 3" key="1">
    <citation type="journal article" date="2015" name="Genome Biol. Evol.">
        <title>Comparative Genomics of a Bacterivorous Green Alga Reveals Evolutionary Causalities and Consequences of Phago-Mixotrophic Mode of Nutrition.</title>
        <authorList>
            <person name="Burns J.A."/>
            <person name="Paasch A."/>
            <person name="Narechania A."/>
            <person name="Kim E."/>
        </authorList>
    </citation>
    <scope>NUCLEOTIDE SEQUENCE [LARGE SCALE GENOMIC DNA]</scope>
    <source>
        <strain evidence="2 3">PLY_AMNH</strain>
    </source>
</reference>
<sequence length="155" mass="16084">ELGCYGLQAVSCDDFLAAMADANGADLGSFNLWYSQAGTPELHIDASYDAAAKTYTLKCTQKVPATPGQPTKAPMVLPLAVGLLGAQGGDLDLTLEGASKGTTCVLRMTESQQNFVFTDSAVTCPSPAVRVLEAPAAASLLRNFSAPVKLTTNQV</sequence>
<dbReference type="Proteomes" id="UP001190700">
    <property type="component" value="Unassembled WGS sequence"/>
</dbReference>
<dbReference type="Pfam" id="PF11940">
    <property type="entry name" value="DUF3458"/>
    <property type="match status" value="1"/>
</dbReference>
<proteinExistence type="predicted"/>
<name>A0AAE0FCB4_9CHLO</name>
<dbReference type="InterPro" id="IPR012779">
    <property type="entry name" value="Peptidase_M1_pepN"/>
</dbReference>